<accession>A0ABD3DW05</accession>
<name>A0ABD3DW05_9LAMI</name>
<sequence>MIFFTIQKLKMGSYVQIQHCLKYPISVGLSILNKDYNFQTNLWSYSRKTILIPKIRFSLKGNNKGIVFVCNGLIFPVDDYSWAQNVDSSAIASQLSAISLIPYMGFLYFITKSKSAPRLTLFGFYFLLVFVAAAIPAGIYAKVHYVKSLANVDWLHGGAESLLMLTNLFIVLGLRRALRKTEDESEKTLELTSEVKEKEKSTI</sequence>
<dbReference type="Pfam" id="PF12159">
    <property type="entry name" value="DUF3593"/>
    <property type="match status" value="1"/>
</dbReference>
<keyword evidence="1" id="KW-0812">Transmembrane</keyword>
<evidence type="ECO:0000313" key="2">
    <source>
        <dbReference type="EMBL" id="KAL3645737.1"/>
    </source>
</evidence>
<organism evidence="2 3">
    <name type="scientific">Castilleja foliolosa</name>
    <dbReference type="NCBI Taxonomy" id="1961234"/>
    <lineage>
        <taxon>Eukaryota</taxon>
        <taxon>Viridiplantae</taxon>
        <taxon>Streptophyta</taxon>
        <taxon>Embryophyta</taxon>
        <taxon>Tracheophyta</taxon>
        <taxon>Spermatophyta</taxon>
        <taxon>Magnoliopsida</taxon>
        <taxon>eudicotyledons</taxon>
        <taxon>Gunneridae</taxon>
        <taxon>Pentapetalae</taxon>
        <taxon>asterids</taxon>
        <taxon>lamiids</taxon>
        <taxon>Lamiales</taxon>
        <taxon>Orobanchaceae</taxon>
        <taxon>Pedicularideae</taxon>
        <taxon>Castillejinae</taxon>
        <taxon>Castilleja</taxon>
    </lineage>
</organism>
<keyword evidence="3" id="KW-1185">Reference proteome</keyword>
<keyword evidence="1" id="KW-1133">Transmembrane helix</keyword>
<dbReference type="PANTHER" id="PTHR35473">
    <property type="entry name" value="1-ACYL-SN-GLYCEROL-3-PHOSPHATE ACYLTRANSFERASE"/>
    <property type="match status" value="1"/>
</dbReference>
<dbReference type="EMBL" id="JAVIJP010000013">
    <property type="protein sequence ID" value="KAL3645737.1"/>
    <property type="molecule type" value="Genomic_DNA"/>
</dbReference>
<feature type="transmembrane region" description="Helical" evidence="1">
    <location>
        <begin position="122"/>
        <end position="141"/>
    </location>
</feature>
<protein>
    <submittedName>
        <fullName evidence="2">Uncharacterized protein</fullName>
    </submittedName>
</protein>
<dbReference type="PANTHER" id="PTHR35473:SF3">
    <property type="entry name" value="1-ACYL-SN-GLYCEROL-3-PHOSPHATE ACYLTRANSFERASE"/>
    <property type="match status" value="1"/>
</dbReference>
<evidence type="ECO:0000313" key="3">
    <source>
        <dbReference type="Proteomes" id="UP001632038"/>
    </source>
</evidence>
<dbReference type="AlphaFoldDB" id="A0ABD3DW05"/>
<dbReference type="Proteomes" id="UP001632038">
    <property type="component" value="Unassembled WGS sequence"/>
</dbReference>
<keyword evidence="1" id="KW-0472">Membrane</keyword>
<evidence type="ECO:0000256" key="1">
    <source>
        <dbReference type="SAM" id="Phobius"/>
    </source>
</evidence>
<reference evidence="3" key="1">
    <citation type="journal article" date="2024" name="IScience">
        <title>Strigolactones Initiate the Formation of Haustorium-like Structures in Castilleja.</title>
        <authorList>
            <person name="Buerger M."/>
            <person name="Peterson D."/>
            <person name="Chory J."/>
        </authorList>
    </citation>
    <scope>NUCLEOTIDE SEQUENCE [LARGE SCALE GENOMIC DNA]</scope>
</reference>
<dbReference type="InterPro" id="IPR021995">
    <property type="entry name" value="DUF3593"/>
</dbReference>
<comment type="caution">
    <text evidence="2">The sequence shown here is derived from an EMBL/GenBank/DDBJ whole genome shotgun (WGS) entry which is preliminary data.</text>
</comment>
<feature type="transmembrane region" description="Helical" evidence="1">
    <location>
        <begin position="161"/>
        <end position="178"/>
    </location>
</feature>
<gene>
    <name evidence="2" type="ORF">CASFOL_010917</name>
</gene>
<proteinExistence type="predicted"/>